<dbReference type="RefSeq" id="XP_033536475.1">
    <property type="nucleotide sequence ID" value="XM_033678883.1"/>
</dbReference>
<evidence type="ECO:0000256" key="1">
    <source>
        <dbReference type="SAM" id="Phobius"/>
    </source>
</evidence>
<dbReference type="GeneID" id="54419453"/>
<gene>
    <name evidence="2 4" type="ORF">P152DRAFT_455883</name>
</gene>
<reference evidence="2 4" key="1">
    <citation type="submission" date="2020-01" db="EMBL/GenBank/DDBJ databases">
        <authorList>
            <consortium name="DOE Joint Genome Institute"/>
            <person name="Haridas S."/>
            <person name="Albert R."/>
            <person name="Binder M."/>
            <person name="Bloem J."/>
            <person name="Labutti K."/>
            <person name="Salamov A."/>
            <person name="Andreopoulos B."/>
            <person name="Baker S.E."/>
            <person name="Barry K."/>
            <person name="Bills G."/>
            <person name="Bluhm B.H."/>
            <person name="Cannon C."/>
            <person name="Castanera R."/>
            <person name="Culley D.E."/>
            <person name="Daum C."/>
            <person name="Ezra D."/>
            <person name="Gonzalez J.B."/>
            <person name="Henrissat B."/>
            <person name="Kuo A."/>
            <person name="Liang C."/>
            <person name="Lipzen A."/>
            <person name="Lutzoni F."/>
            <person name="Magnuson J."/>
            <person name="Mondo S."/>
            <person name="Nolan M."/>
            <person name="Ohm R."/>
            <person name="Pangilinan J."/>
            <person name="Park H.-J."/>
            <person name="Ramirez L."/>
            <person name="Alfaro M."/>
            <person name="Sun H."/>
            <person name="Tritt A."/>
            <person name="Yoshinaga Y."/>
            <person name="Zwiers L.-H."/>
            <person name="Turgeon B.G."/>
            <person name="Goodwin S.B."/>
            <person name="Spatafora J.W."/>
            <person name="Crous P.W."/>
            <person name="Grigoriev I.V."/>
        </authorList>
    </citation>
    <scope>NUCLEOTIDE SEQUENCE</scope>
    <source>
        <strain evidence="2 4">CBS 781.70</strain>
    </source>
</reference>
<evidence type="ECO:0000313" key="4">
    <source>
        <dbReference type="RefSeq" id="XP_033536475.1"/>
    </source>
</evidence>
<sequence length="91" mass="10406">MHQSRYRTLSTPSPRLHRAFTFTAFLPIVTITTIIMFMADRNPFTLSSFHPFTLSRCLMPNATWMTSIKRTDIQCNIGSLCALHSLPDSRS</sequence>
<keyword evidence="1" id="KW-1133">Transmembrane helix</keyword>
<evidence type="ECO:0000313" key="3">
    <source>
        <dbReference type="Proteomes" id="UP000504638"/>
    </source>
</evidence>
<dbReference type="Proteomes" id="UP000504638">
    <property type="component" value="Unplaced"/>
</dbReference>
<keyword evidence="1" id="KW-0472">Membrane</keyword>
<organism evidence="2">
    <name type="scientific">Eremomyces bilateralis CBS 781.70</name>
    <dbReference type="NCBI Taxonomy" id="1392243"/>
    <lineage>
        <taxon>Eukaryota</taxon>
        <taxon>Fungi</taxon>
        <taxon>Dikarya</taxon>
        <taxon>Ascomycota</taxon>
        <taxon>Pezizomycotina</taxon>
        <taxon>Dothideomycetes</taxon>
        <taxon>Dothideomycetes incertae sedis</taxon>
        <taxon>Eremomycetales</taxon>
        <taxon>Eremomycetaceae</taxon>
        <taxon>Eremomyces</taxon>
    </lineage>
</organism>
<name>A0A6G1G9Z2_9PEZI</name>
<dbReference type="EMBL" id="ML975152">
    <property type="protein sequence ID" value="KAF1814844.1"/>
    <property type="molecule type" value="Genomic_DNA"/>
</dbReference>
<evidence type="ECO:0000313" key="2">
    <source>
        <dbReference type="EMBL" id="KAF1814844.1"/>
    </source>
</evidence>
<keyword evidence="3" id="KW-1185">Reference proteome</keyword>
<proteinExistence type="predicted"/>
<reference evidence="4" key="3">
    <citation type="submission" date="2025-04" db="UniProtKB">
        <authorList>
            <consortium name="RefSeq"/>
        </authorList>
    </citation>
    <scope>IDENTIFICATION</scope>
    <source>
        <strain evidence="4">CBS 781.70</strain>
    </source>
</reference>
<keyword evidence="1" id="KW-0812">Transmembrane</keyword>
<protein>
    <submittedName>
        <fullName evidence="2 4">Uncharacterized protein</fullName>
    </submittedName>
</protein>
<dbReference type="AlphaFoldDB" id="A0A6G1G9Z2"/>
<accession>A0A6G1G9Z2</accession>
<feature type="transmembrane region" description="Helical" evidence="1">
    <location>
        <begin position="20"/>
        <end position="39"/>
    </location>
</feature>
<reference evidence="4" key="2">
    <citation type="submission" date="2020-04" db="EMBL/GenBank/DDBJ databases">
        <authorList>
            <consortium name="NCBI Genome Project"/>
        </authorList>
    </citation>
    <scope>NUCLEOTIDE SEQUENCE</scope>
    <source>
        <strain evidence="4">CBS 781.70</strain>
    </source>
</reference>